<dbReference type="PANTHER" id="PTHR45630">
    <property type="entry name" value="CATION-TRANSPORTING ATPASE-RELATED"/>
    <property type="match status" value="1"/>
</dbReference>
<keyword evidence="10 13" id="KW-1133">Transmembrane helix</keyword>
<protein>
    <recommendedName>
        <fullName evidence="13">Cation-transporting ATPase</fullName>
        <ecNumber evidence="13">7.2.2.-</ecNumber>
    </recommendedName>
</protein>
<reference evidence="17 18" key="1">
    <citation type="submission" date="2014-04" db="EMBL/GenBank/DDBJ databases">
        <authorList>
            <consortium name="DOE Joint Genome Institute"/>
            <person name="Kuo A."/>
            <person name="Tarkka M."/>
            <person name="Buscot F."/>
            <person name="Kohler A."/>
            <person name="Nagy L.G."/>
            <person name="Floudas D."/>
            <person name="Copeland A."/>
            <person name="Barry K.W."/>
            <person name="Cichocki N."/>
            <person name="Veneault-Fourrey C."/>
            <person name="LaButti K."/>
            <person name="Lindquist E.A."/>
            <person name="Lipzen A."/>
            <person name="Lundell T."/>
            <person name="Morin E."/>
            <person name="Murat C."/>
            <person name="Sun H."/>
            <person name="Tunlid A."/>
            <person name="Henrissat B."/>
            <person name="Grigoriev I.V."/>
            <person name="Hibbett D.S."/>
            <person name="Martin F."/>
            <person name="Nordberg H.P."/>
            <person name="Cantor M.N."/>
            <person name="Hua S.X."/>
        </authorList>
    </citation>
    <scope>NUCLEOTIDE SEQUENCE [LARGE SCALE GENOMIC DNA]</scope>
    <source>
        <strain evidence="17 18">F 1598</strain>
    </source>
</reference>
<feature type="transmembrane region" description="Helical" evidence="13">
    <location>
        <begin position="1409"/>
        <end position="1431"/>
    </location>
</feature>
<feature type="compositionally biased region" description="Polar residues" evidence="14">
    <location>
        <begin position="130"/>
        <end position="141"/>
    </location>
</feature>
<dbReference type="SUPFAM" id="SSF56784">
    <property type="entry name" value="HAD-like"/>
    <property type="match status" value="1"/>
</dbReference>
<dbReference type="Pfam" id="PF12409">
    <property type="entry name" value="P5-ATPase"/>
    <property type="match status" value="1"/>
</dbReference>
<dbReference type="SUPFAM" id="SSF81660">
    <property type="entry name" value="Metal cation-transporting ATPase, ATP-binding domain N"/>
    <property type="match status" value="1"/>
</dbReference>
<evidence type="ECO:0000256" key="14">
    <source>
        <dbReference type="SAM" id="MobiDB-lite"/>
    </source>
</evidence>
<keyword evidence="6 13" id="KW-0547">Nucleotide-binding</keyword>
<feature type="domain" description="P-type ATPase A" evidence="15">
    <location>
        <begin position="545"/>
        <end position="671"/>
    </location>
</feature>
<dbReference type="FunFam" id="1.20.1110.10:FF:000032">
    <property type="entry name" value="Cation-transporting ATPase"/>
    <property type="match status" value="1"/>
</dbReference>
<keyword evidence="3" id="KW-0597">Phosphoprotein</keyword>
<feature type="compositionally biased region" description="Acidic residues" evidence="14">
    <location>
        <begin position="119"/>
        <end position="129"/>
    </location>
</feature>
<keyword evidence="18" id="KW-1185">Reference proteome</keyword>
<feature type="region of interest" description="Disordered" evidence="14">
    <location>
        <begin position="28"/>
        <end position="145"/>
    </location>
</feature>
<evidence type="ECO:0000256" key="3">
    <source>
        <dbReference type="ARBA" id="ARBA00022553"/>
    </source>
</evidence>
<dbReference type="NCBIfam" id="TIGR01657">
    <property type="entry name" value="P-ATPase-V"/>
    <property type="match status" value="1"/>
</dbReference>
<dbReference type="InterPro" id="IPR036412">
    <property type="entry name" value="HAD-like_sf"/>
</dbReference>
<dbReference type="GO" id="GO:0015662">
    <property type="term" value="F:P-type ion transporter activity"/>
    <property type="evidence" value="ECO:0007669"/>
    <property type="project" value="InterPro"/>
</dbReference>
<dbReference type="InterPro" id="IPR047821">
    <property type="entry name" value="P5B-type_ATPase"/>
</dbReference>
<evidence type="ECO:0000256" key="1">
    <source>
        <dbReference type="ARBA" id="ARBA00004141"/>
    </source>
</evidence>
<evidence type="ECO:0000256" key="5">
    <source>
        <dbReference type="ARBA" id="ARBA00022723"/>
    </source>
</evidence>
<evidence type="ECO:0000256" key="2">
    <source>
        <dbReference type="ARBA" id="ARBA00006000"/>
    </source>
</evidence>
<keyword evidence="5 13" id="KW-0479">Metal-binding</keyword>
<dbReference type="NCBIfam" id="TIGR01494">
    <property type="entry name" value="ATPase_P-type"/>
    <property type="match status" value="1"/>
</dbReference>
<feature type="region of interest" description="Disordered" evidence="14">
    <location>
        <begin position="160"/>
        <end position="226"/>
    </location>
</feature>
<evidence type="ECO:0000259" key="16">
    <source>
        <dbReference type="Pfam" id="PF12409"/>
    </source>
</evidence>
<dbReference type="Gene3D" id="1.20.1110.10">
    <property type="entry name" value="Calcium-transporting ATPase, transmembrane domain"/>
    <property type="match status" value="2"/>
</dbReference>
<feature type="transmembrane region" description="Helical" evidence="13">
    <location>
        <begin position="1297"/>
        <end position="1318"/>
    </location>
</feature>
<feature type="transmembrane region" description="Helical" evidence="13">
    <location>
        <begin position="1380"/>
        <end position="1397"/>
    </location>
</feature>
<dbReference type="SFLD" id="SFLDS00003">
    <property type="entry name" value="Haloacid_Dehalogenase"/>
    <property type="match status" value="1"/>
</dbReference>
<feature type="transmembrane region" description="Helical" evidence="13">
    <location>
        <begin position="1349"/>
        <end position="1368"/>
    </location>
</feature>
<proteinExistence type="inferred from homology"/>
<evidence type="ECO:0000256" key="13">
    <source>
        <dbReference type="RuleBase" id="RU362082"/>
    </source>
</evidence>
<accession>A0A0C3AME6</accession>
<dbReference type="Gene3D" id="2.70.150.10">
    <property type="entry name" value="Calcium-transporting ATPase, cytoplasmic transduction domain A"/>
    <property type="match status" value="1"/>
</dbReference>
<dbReference type="FunFam" id="3.40.1110.10:FF:000057">
    <property type="entry name" value="Cation-transporting ATPase"/>
    <property type="match status" value="1"/>
</dbReference>
<dbReference type="InParanoid" id="A0A0C3AME6"/>
<dbReference type="InterPro" id="IPR008250">
    <property type="entry name" value="ATPase_P-typ_transduc_dom_A_sf"/>
</dbReference>
<dbReference type="Pfam" id="PF13246">
    <property type="entry name" value="Cation_ATPase"/>
    <property type="match status" value="1"/>
</dbReference>
<dbReference type="InterPro" id="IPR006544">
    <property type="entry name" value="P-type_TPase_V"/>
</dbReference>
<evidence type="ECO:0000259" key="15">
    <source>
        <dbReference type="Pfam" id="PF00122"/>
    </source>
</evidence>
<dbReference type="InterPro" id="IPR023214">
    <property type="entry name" value="HAD_sf"/>
</dbReference>
<dbReference type="SFLD" id="SFLDF00027">
    <property type="entry name" value="p-type_atpase"/>
    <property type="match status" value="1"/>
</dbReference>
<feature type="transmembrane region" description="Helical" evidence="13">
    <location>
        <begin position="1257"/>
        <end position="1277"/>
    </location>
</feature>
<comment type="catalytic activity">
    <reaction evidence="12 13">
        <text>ATP + H2O = ADP + phosphate + H(+)</text>
        <dbReference type="Rhea" id="RHEA:13065"/>
        <dbReference type="ChEBI" id="CHEBI:15377"/>
        <dbReference type="ChEBI" id="CHEBI:15378"/>
        <dbReference type="ChEBI" id="CHEBI:30616"/>
        <dbReference type="ChEBI" id="CHEBI:43474"/>
        <dbReference type="ChEBI" id="CHEBI:456216"/>
    </reaction>
</comment>
<evidence type="ECO:0000256" key="10">
    <source>
        <dbReference type="ARBA" id="ARBA00022989"/>
    </source>
</evidence>
<comment type="subcellular location">
    <subcellularLocation>
        <location evidence="1 13">Membrane</location>
        <topology evidence="1 13">Multi-pass membrane protein</topology>
    </subcellularLocation>
</comment>
<dbReference type="OrthoDB" id="48943at2759"/>
<organism evidence="17 18">
    <name type="scientific">Piloderma croceum (strain F 1598)</name>
    <dbReference type="NCBI Taxonomy" id="765440"/>
    <lineage>
        <taxon>Eukaryota</taxon>
        <taxon>Fungi</taxon>
        <taxon>Dikarya</taxon>
        <taxon>Basidiomycota</taxon>
        <taxon>Agaricomycotina</taxon>
        <taxon>Agaricomycetes</taxon>
        <taxon>Agaricomycetidae</taxon>
        <taxon>Atheliales</taxon>
        <taxon>Atheliaceae</taxon>
        <taxon>Piloderma</taxon>
    </lineage>
</organism>
<dbReference type="Pfam" id="PF00122">
    <property type="entry name" value="E1-E2_ATPase"/>
    <property type="match status" value="1"/>
</dbReference>
<dbReference type="GO" id="GO:0019829">
    <property type="term" value="F:ATPase-coupled monoatomic cation transmembrane transporter activity"/>
    <property type="evidence" value="ECO:0007669"/>
    <property type="project" value="UniProtKB-UniRule"/>
</dbReference>
<dbReference type="FunFam" id="3.40.50.1000:FF:000068">
    <property type="entry name" value="Cation-transporting ATPase"/>
    <property type="match status" value="1"/>
</dbReference>
<evidence type="ECO:0000256" key="7">
    <source>
        <dbReference type="ARBA" id="ARBA00022840"/>
    </source>
</evidence>
<dbReference type="EMBL" id="KN833051">
    <property type="protein sequence ID" value="KIM75073.1"/>
    <property type="molecule type" value="Genomic_DNA"/>
</dbReference>
<dbReference type="PROSITE" id="PS00154">
    <property type="entry name" value="ATPASE_E1_E2"/>
    <property type="match status" value="1"/>
</dbReference>
<feature type="transmembrane region" description="Helical" evidence="13">
    <location>
        <begin position="685"/>
        <end position="708"/>
    </location>
</feature>
<evidence type="ECO:0000313" key="17">
    <source>
        <dbReference type="EMBL" id="KIM75073.1"/>
    </source>
</evidence>
<evidence type="ECO:0000313" key="18">
    <source>
        <dbReference type="Proteomes" id="UP000054166"/>
    </source>
</evidence>
<keyword evidence="7 13" id="KW-0067">ATP-binding</keyword>
<feature type="compositionally biased region" description="Basic and acidic residues" evidence="14">
    <location>
        <begin position="70"/>
        <end position="90"/>
    </location>
</feature>
<dbReference type="SFLD" id="SFLDG00002">
    <property type="entry name" value="C1.7:_P-type_atpase_like"/>
    <property type="match status" value="1"/>
</dbReference>
<comment type="caution">
    <text evidence="13">Lacks conserved residue(s) required for the propagation of feature annotation.</text>
</comment>
<dbReference type="PANTHER" id="PTHR45630:SF8">
    <property type="entry name" value="CATION-TRANSPORTING ATPASE"/>
    <property type="match status" value="1"/>
</dbReference>
<dbReference type="InterPro" id="IPR023298">
    <property type="entry name" value="ATPase_P-typ_TM_dom_sf"/>
</dbReference>
<evidence type="ECO:0000256" key="9">
    <source>
        <dbReference type="ARBA" id="ARBA00022967"/>
    </source>
</evidence>
<reference evidence="18" key="2">
    <citation type="submission" date="2015-01" db="EMBL/GenBank/DDBJ databases">
        <title>Evolutionary Origins and Diversification of the Mycorrhizal Mutualists.</title>
        <authorList>
            <consortium name="DOE Joint Genome Institute"/>
            <consortium name="Mycorrhizal Genomics Consortium"/>
            <person name="Kohler A."/>
            <person name="Kuo A."/>
            <person name="Nagy L.G."/>
            <person name="Floudas D."/>
            <person name="Copeland A."/>
            <person name="Barry K.W."/>
            <person name="Cichocki N."/>
            <person name="Veneault-Fourrey C."/>
            <person name="LaButti K."/>
            <person name="Lindquist E.A."/>
            <person name="Lipzen A."/>
            <person name="Lundell T."/>
            <person name="Morin E."/>
            <person name="Murat C."/>
            <person name="Riley R."/>
            <person name="Ohm R."/>
            <person name="Sun H."/>
            <person name="Tunlid A."/>
            <person name="Henrissat B."/>
            <person name="Grigoriev I.V."/>
            <person name="Hibbett D.S."/>
            <person name="Martin F."/>
        </authorList>
    </citation>
    <scope>NUCLEOTIDE SEQUENCE [LARGE SCALE GENOMIC DNA]</scope>
    <source>
        <strain evidence="18">F 1598</strain>
    </source>
</reference>
<comment type="similarity">
    <text evidence="2 13">Belongs to the cation transport ATPase (P-type) (TC 3.A.3) family. Type V subfamily.</text>
</comment>
<keyword evidence="11 13" id="KW-0472">Membrane</keyword>
<dbReference type="InterPro" id="IPR018303">
    <property type="entry name" value="ATPase_P-typ_P_site"/>
</dbReference>
<keyword evidence="9 13" id="KW-1278">Translocase</keyword>
<evidence type="ECO:0000256" key="12">
    <source>
        <dbReference type="ARBA" id="ARBA00049360"/>
    </source>
</evidence>
<dbReference type="EC" id="7.2.2.-" evidence="13"/>
<dbReference type="STRING" id="765440.A0A0C3AME6"/>
<dbReference type="PROSITE" id="PS01229">
    <property type="entry name" value="COF_2"/>
    <property type="match status" value="1"/>
</dbReference>
<evidence type="ECO:0000256" key="4">
    <source>
        <dbReference type="ARBA" id="ARBA00022692"/>
    </source>
</evidence>
<dbReference type="GO" id="GO:0005524">
    <property type="term" value="F:ATP binding"/>
    <property type="evidence" value="ECO:0007669"/>
    <property type="project" value="UniProtKB-UniRule"/>
</dbReference>
<evidence type="ECO:0000256" key="11">
    <source>
        <dbReference type="ARBA" id="ARBA00023136"/>
    </source>
</evidence>
<dbReference type="Proteomes" id="UP000054166">
    <property type="component" value="Unassembled WGS sequence"/>
</dbReference>
<dbReference type="SUPFAM" id="SSF81653">
    <property type="entry name" value="Calcium ATPase, transduction domain A"/>
    <property type="match status" value="1"/>
</dbReference>
<dbReference type="GO" id="GO:0046872">
    <property type="term" value="F:metal ion binding"/>
    <property type="evidence" value="ECO:0007669"/>
    <property type="project" value="UniProtKB-UniRule"/>
</dbReference>
<dbReference type="FunCoup" id="A0A0C3AME6">
    <property type="interactions" value="147"/>
</dbReference>
<dbReference type="InterPro" id="IPR059000">
    <property type="entry name" value="ATPase_P-type_domA"/>
</dbReference>
<gene>
    <name evidence="17" type="ORF">PILCRDRAFT_827636</name>
</gene>
<dbReference type="Gene3D" id="3.40.50.1000">
    <property type="entry name" value="HAD superfamily/HAD-like"/>
    <property type="match status" value="1"/>
</dbReference>
<dbReference type="HOGENOM" id="CLU_001828_3_1_1"/>
<sequence>MDPAGPSWQPYDYTEGASAIDIDAAVASSRRSRRDSQLSLSHTPYGEDGEGAMFDGPGHSAIPSSVSRMSHHERGLAGRRSSEWERRRGSQENIRAGRSTSRRGSENSVASNGGSDAVGAEEEDVEDEIFNSQHRTRSSTALPPRSSVLENLAHLFSRNTVDDSSHRRPPSSRRSSASSRFARWGRHSDAGSDYALETDDEAEERWGYSSGEEDDEGSINANDDTVSQSDVEYGSYAASPNSASLPLLSADPIFGDEARIDMDLPLDDLDPPPPGPPSRQTIYVPDEDSTFRLVGYETIHWRQNLWRLCCIMTFGVLGLLGHWFPKLWLQWVAKEKAFIDISHGFVVVETTYRDMALFPLQHIKYPYHVSTVFPTPSLDLNRRINSIRRSSASPARKPGDGLDSEVQMLDTLHIVDYRYSRFALDPRTGLFNIIRDWRDPSWKDLLSVQNGLHQPVRRQRLILFGNNEIDIEGKSTLSLLVDEIIHPFYVFQIASVILWSLDDYYYYAFCIALISTMSVTTTLIDTKKTIARMREMSRFVCRISVFVDSAWVERDSTVLVPGDIINLSESQSTFFPADMFLLSGDTIVNESMLTGESVPVSKFPIKDEDLGRWKDSEDVQGDAAKSFLYAGTRVVRVRGSLAADGTAGRPALALVVRTGFNTTKGSLVRSMLFPKPMGFKFYRDSIRFIGVLACMAGVGFCASAIQFIRLGVKWHTIVLRALDLITVVVPPALPATLSIGTSFAIGRLRKLGIFCISPSRVNIGGKVNVCCFDKTGTLTEDGLDILGVRGLDRNVQRFGELIDVVHDLPTSNPRRDQDKANFLHALTTCHSLKIVGGEVIGDPLDVKMFEFTKWTLEEGHVAGTGIIKGKAGAERPAALVQTVVRPPGSAQFRLEDALKSGTKHAHFLELGVIRTFEFVSSLRRMSVVVKRLKSTSMEIYVKGAPEVMSDICQRDSFPQDYEDLLSYYTKRGYRVIAIAGKSIEGLSWLKAQKMKREQAESGLRFLGLVIFENKLKPGTAPAIQALRTAHLACRMITGDNPLTAVSVARECGLVNQAAYVFSPVFIRGDHTTPLAKLEWSCMDDPYWKLDAYSLKPLAPPPHHTVEGDEIDYQDYALVVTGDVFRWMINHAALETLQRMLVKTQIFARMSPDEKNEVVERLQALGYTVLMCGDGANDCAALKAADVGISLSEAEASVAAPFTSSTPDISCVIEVIREGRAALVTSFSCFKYMALYSLIQFTTITLLYSFASSLGDFEFLYIDLFIIIPIAITMGRTLPYPRIFPKPPTASLVSKKVLASIIGQIAITSAVQFWAFFWVRGQDWYTAPNIITNPGSNDDHLQAMNYENSVLFLISCFQYILVAAVFSIGPPYRKPIWTNGWLMFSIVTLTLFNLLVLVHPPQPVRQILELMVLPLSARMSLLFAAIFNVALSMAFEEWGTQVVAQAIGALFHLRRDRRRSREGKAYKAVEGGMR</sequence>
<dbReference type="InterPro" id="IPR044492">
    <property type="entry name" value="P_typ_ATPase_HD_dom"/>
</dbReference>
<dbReference type="GO" id="GO:0016020">
    <property type="term" value="C:membrane"/>
    <property type="evidence" value="ECO:0007669"/>
    <property type="project" value="UniProtKB-SubCell"/>
</dbReference>
<keyword evidence="8 13" id="KW-0460">Magnesium</keyword>
<dbReference type="GO" id="GO:0006874">
    <property type="term" value="P:intracellular calcium ion homeostasis"/>
    <property type="evidence" value="ECO:0007669"/>
    <property type="project" value="TreeGrafter"/>
</dbReference>
<dbReference type="Gene3D" id="3.40.1110.10">
    <property type="entry name" value="Calcium-transporting ATPase, cytoplasmic domain N"/>
    <property type="match status" value="1"/>
</dbReference>
<feature type="compositionally biased region" description="Low complexity" evidence="14">
    <location>
        <begin position="172"/>
        <end position="182"/>
    </location>
</feature>
<dbReference type="PRINTS" id="PR00119">
    <property type="entry name" value="CATATPASE"/>
</dbReference>
<evidence type="ECO:0000256" key="8">
    <source>
        <dbReference type="ARBA" id="ARBA00022842"/>
    </source>
</evidence>
<dbReference type="InterPro" id="IPR023299">
    <property type="entry name" value="ATPase_P-typ_cyto_dom_N"/>
</dbReference>
<dbReference type="InterPro" id="IPR001757">
    <property type="entry name" value="P_typ_ATPase"/>
</dbReference>
<feature type="domain" description="P5B-type ATPase N-terminal" evidence="16">
    <location>
        <begin position="287"/>
        <end position="424"/>
    </location>
</feature>
<dbReference type="InterPro" id="IPR047819">
    <property type="entry name" value="P5A-ATPase_N"/>
</dbReference>
<feature type="transmembrane region" description="Helical" evidence="13">
    <location>
        <begin position="1232"/>
        <end position="1250"/>
    </location>
</feature>
<dbReference type="GO" id="GO:0016887">
    <property type="term" value="F:ATP hydrolysis activity"/>
    <property type="evidence" value="ECO:0007669"/>
    <property type="project" value="InterPro"/>
</dbReference>
<name>A0A0C3AME6_PILCF</name>
<evidence type="ECO:0000256" key="6">
    <source>
        <dbReference type="ARBA" id="ARBA00022741"/>
    </source>
</evidence>
<keyword evidence="4 13" id="KW-0812">Transmembrane</keyword>
<dbReference type="SUPFAM" id="SSF81665">
    <property type="entry name" value="Calcium ATPase, transmembrane domain M"/>
    <property type="match status" value="1"/>
</dbReference>
<feature type="transmembrane region" description="Helical" evidence="13">
    <location>
        <begin position="504"/>
        <end position="524"/>
    </location>
</feature>
<dbReference type="CDD" id="cd07542">
    <property type="entry name" value="P-type_ATPase_cation"/>
    <property type="match status" value="1"/>
</dbReference>